<proteinExistence type="predicted"/>
<sequence>MKLVLALAAPAIVIRANVDRDVLPTDDGLLGGVVPPASGGESLAQTSHSTTSTPKSTPTSQFQTTTSMDTGILGLGGLFTVALAALPFFIFRTVFFTLLSGTPHVLWLTPKIFWRVGSCSIIRQRIRTCQRKDDRDYPD</sequence>
<feature type="chain" id="PRO_5007877598" evidence="3">
    <location>
        <begin position="17"/>
        <end position="139"/>
    </location>
</feature>
<name>A0A166N2U3_9AGAM</name>
<keyword evidence="2" id="KW-0472">Membrane</keyword>
<accession>A0A166N2U3</accession>
<feature type="transmembrane region" description="Helical" evidence="2">
    <location>
        <begin position="72"/>
        <end position="91"/>
    </location>
</feature>
<keyword evidence="5" id="KW-1185">Reference proteome</keyword>
<feature type="region of interest" description="Disordered" evidence="1">
    <location>
        <begin position="38"/>
        <end position="63"/>
    </location>
</feature>
<protein>
    <submittedName>
        <fullName evidence="4">Uncharacterized protein</fullName>
    </submittedName>
</protein>
<evidence type="ECO:0000256" key="1">
    <source>
        <dbReference type="SAM" id="MobiDB-lite"/>
    </source>
</evidence>
<evidence type="ECO:0000313" key="4">
    <source>
        <dbReference type="EMBL" id="KZP24592.1"/>
    </source>
</evidence>
<dbReference type="Proteomes" id="UP000076532">
    <property type="component" value="Unassembled WGS sequence"/>
</dbReference>
<feature type="signal peptide" evidence="3">
    <location>
        <begin position="1"/>
        <end position="16"/>
    </location>
</feature>
<keyword evidence="2" id="KW-1133">Transmembrane helix</keyword>
<dbReference type="EMBL" id="KV417525">
    <property type="protein sequence ID" value="KZP24592.1"/>
    <property type="molecule type" value="Genomic_DNA"/>
</dbReference>
<evidence type="ECO:0000256" key="3">
    <source>
        <dbReference type="SAM" id="SignalP"/>
    </source>
</evidence>
<feature type="compositionally biased region" description="Low complexity" evidence="1">
    <location>
        <begin position="45"/>
        <end position="63"/>
    </location>
</feature>
<organism evidence="4 5">
    <name type="scientific">Athelia psychrophila</name>
    <dbReference type="NCBI Taxonomy" id="1759441"/>
    <lineage>
        <taxon>Eukaryota</taxon>
        <taxon>Fungi</taxon>
        <taxon>Dikarya</taxon>
        <taxon>Basidiomycota</taxon>
        <taxon>Agaricomycotina</taxon>
        <taxon>Agaricomycetes</taxon>
        <taxon>Agaricomycetidae</taxon>
        <taxon>Atheliales</taxon>
        <taxon>Atheliaceae</taxon>
        <taxon>Athelia</taxon>
    </lineage>
</organism>
<reference evidence="4 5" key="1">
    <citation type="journal article" date="2016" name="Mol. Biol. Evol.">
        <title>Comparative Genomics of Early-Diverging Mushroom-Forming Fungi Provides Insights into the Origins of Lignocellulose Decay Capabilities.</title>
        <authorList>
            <person name="Nagy L.G."/>
            <person name="Riley R."/>
            <person name="Tritt A."/>
            <person name="Adam C."/>
            <person name="Daum C."/>
            <person name="Floudas D."/>
            <person name="Sun H."/>
            <person name="Yadav J.S."/>
            <person name="Pangilinan J."/>
            <person name="Larsson K.H."/>
            <person name="Matsuura K."/>
            <person name="Barry K."/>
            <person name="Labutti K."/>
            <person name="Kuo R."/>
            <person name="Ohm R.A."/>
            <person name="Bhattacharya S.S."/>
            <person name="Shirouzu T."/>
            <person name="Yoshinaga Y."/>
            <person name="Martin F.M."/>
            <person name="Grigoriev I.V."/>
            <person name="Hibbett D.S."/>
        </authorList>
    </citation>
    <scope>NUCLEOTIDE SEQUENCE [LARGE SCALE GENOMIC DNA]</scope>
    <source>
        <strain evidence="4 5">CBS 109695</strain>
    </source>
</reference>
<evidence type="ECO:0000256" key="2">
    <source>
        <dbReference type="SAM" id="Phobius"/>
    </source>
</evidence>
<dbReference type="AlphaFoldDB" id="A0A166N2U3"/>
<keyword evidence="3" id="KW-0732">Signal</keyword>
<gene>
    <name evidence="4" type="ORF">FIBSPDRAFT_929790</name>
</gene>
<evidence type="ECO:0000313" key="5">
    <source>
        <dbReference type="Proteomes" id="UP000076532"/>
    </source>
</evidence>
<keyword evidence="2" id="KW-0812">Transmembrane</keyword>